<name>A0A381QRB5_9ZZZZ</name>
<dbReference type="InterPro" id="IPR012441">
    <property type="entry name" value="DUF1643"/>
</dbReference>
<reference evidence="1" key="1">
    <citation type="submission" date="2018-05" db="EMBL/GenBank/DDBJ databases">
        <authorList>
            <person name="Lanie J.A."/>
            <person name="Ng W.-L."/>
            <person name="Kazmierczak K.M."/>
            <person name="Andrzejewski T.M."/>
            <person name="Davidsen T.M."/>
            <person name="Wayne K.J."/>
            <person name="Tettelin H."/>
            <person name="Glass J.I."/>
            <person name="Rusch D."/>
            <person name="Podicherti R."/>
            <person name="Tsui H.-C.T."/>
            <person name="Winkler M.E."/>
        </authorList>
    </citation>
    <scope>NUCLEOTIDE SEQUENCE</scope>
</reference>
<organism evidence="1">
    <name type="scientific">marine metagenome</name>
    <dbReference type="NCBI Taxonomy" id="408172"/>
    <lineage>
        <taxon>unclassified sequences</taxon>
        <taxon>metagenomes</taxon>
        <taxon>ecological metagenomes</taxon>
    </lineage>
</organism>
<proteinExistence type="predicted"/>
<dbReference type="Pfam" id="PF07799">
    <property type="entry name" value="DUF1643"/>
    <property type="match status" value="1"/>
</dbReference>
<gene>
    <name evidence="1" type="ORF">METZ01_LOCUS34790</name>
</gene>
<accession>A0A381QRB5</accession>
<evidence type="ECO:0008006" key="2">
    <source>
        <dbReference type="Google" id="ProtNLM"/>
    </source>
</evidence>
<dbReference type="AlphaFoldDB" id="A0A381QRB5"/>
<protein>
    <recommendedName>
        <fullName evidence="2">DUF1643 domain-containing protein</fullName>
    </recommendedName>
</protein>
<sequence>MHYTSQNAQFSSCGRYRYNLERSWKEGKGRVLFIALNPSTADDQTDDPTTRRCVSFAHTWGYKKMEIVNLFAYRATYFNDLKNVAHPIGYYNDGWIAAGYDSADLVIACWGSHGNYLQRGDAIRKRFKTLHCINFNKTKQPSHPLYQKGDLKPLPMFEITKGQI</sequence>
<evidence type="ECO:0000313" key="1">
    <source>
        <dbReference type="EMBL" id="SUZ81936.1"/>
    </source>
</evidence>
<dbReference type="EMBL" id="UINC01001483">
    <property type="protein sequence ID" value="SUZ81936.1"/>
    <property type="molecule type" value="Genomic_DNA"/>
</dbReference>